<keyword evidence="2" id="KW-1185">Reference proteome</keyword>
<evidence type="ECO:0008006" key="3">
    <source>
        <dbReference type="Google" id="ProtNLM"/>
    </source>
</evidence>
<name>A0A0P1MN98_9BACT</name>
<gene>
    <name evidence="1" type="ORF">JGI23_00204</name>
</gene>
<dbReference type="EMBL" id="CZVW01000002">
    <property type="protein sequence ID" value="CUS96909.1"/>
    <property type="molecule type" value="Genomic_DNA"/>
</dbReference>
<dbReference type="RefSeq" id="WP_092347099.1">
    <property type="nucleotide sequence ID" value="NZ_CZVW01000002.1"/>
</dbReference>
<sequence>MTKITIAVGKGLSGEIYRYEVDDEVKVDELMSRIISEIYNGDGVVEDFVLFNLTQGFEYRNDETLSSRGTRNGDVVLMIDLRKT</sequence>
<organism evidence="1 2">
    <name type="scientific">Candidatus Chryseopegocella kryptomonas</name>
    <dbReference type="NCBI Taxonomy" id="1633643"/>
    <lineage>
        <taxon>Bacteria</taxon>
        <taxon>Pseudomonadati</taxon>
        <taxon>Candidatus Kryptoniota</taxon>
        <taxon>Candidatus Chryseopegocella</taxon>
    </lineage>
</organism>
<dbReference type="OrthoDB" id="9809775at2"/>
<evidence type="ECO:0000313" key="2">
    <source>
        <dbReference type="Proteomes" id="UP000199197"/>
    </source>
</evidence>
<accession>A0A0P1MN98</accession>
<dbReference type="Proteomes" id="UP000199197">
    <property type="component" value="Unassembled WGS sequence"/>
</dbReference>
<protein>
    <recommendedName>
        <fullName evidence="3">Ubiquitin-like domain-containing protein</fullName>
    </recommendedName>
</protein>
<reference evidence="2" key="1">
    <citation type="submission" date="2015-11" db="EMBL/GenBank/DDBJ databases">
        <authorList>
            <person name="Varghese N."/>
        </authorList>
    </citation>
    <scope>NUCLEOTIDE SEQUENCE [LARGE SCALE GENOMIC DNA]</scope>
    <source>
        <strain evidence="2">JGI-23</strain>
    </source>
</reference>
<dbReference type="AlphaFoldDB" id="A0A0P1MN98"/>
<proteinExistence type="predicted"/>
<dbReference type="SUPFAM" id="SSF54236">
    <property type="entry name" value="Ubiquitin-like"/>
    <property type="match status" value="1"/>
</dbReference>
<evidence type="ECO:0000313" key="1">
    <source>
        <dbReference type="EMBL" id="CUS96909.1"/>
    </source>
</evidence>
<dbReference type="InterPro" id="IPR029071">
    <property type="entry name" value="Ubiquitin-like_domsf"/>
</dbReference>